<keyword evidence="3 6" id="KW-0378">Hydrolase</keyword>
<comment type="caution">
    <text evidence="6">The sequence shown here is derived from an EMBL/GenBank/DDBJ whole genome shotgun (WGS) entry which is preliminary data.</text>
</comment>
<feature type="active site" description="Proton acceptor" evidence="4">
    <location>
        <position position="355"/>
    </location>
</feature>
<evidence type="ECO:0000259" key="5">
    <source>
        <dbReference type="Pfam" id="PF06441"/>
    </source>
</evidence>
<dbReference type="InterPro" id="IPR016292">
    <property type="entry name" value="Epoxide_hydrolase"/>
</dbReference>
<dbReference type="InterPro" id="IPR010497">
    <property type="entry name" value="Epoxide_hydro_N"/>
</dbReference>
<evidence type="ECO:0000256" key="2">
    <source>
        <dbReference type="ARBA" id="ARBA00022797"/>
    </source>
</evidence>
<reference evidence="6 7" key="1">
    <citation type="submission" date="2020-02" db="EMBL/GenBank/DDBJ databases">
        <title>Geodermatophilus sabuli CPCC 205279 I12A-02694.</title>
        <authorList>
            <person name="Jiang Z."/>
        </authorList>
    </citation>
    <scope>NUCLEOTIDE SEQUENCE [LARGE SCALE GENOMIC DNA]</scope>
    <source>
        <strain evidence="6 7">I12A-02694</strain>
    </source>
</reference>
<dbReference type="GO" id="GO:0097176">
    <property type="term" value="P:epoxide metabolic process"/>
    <property type="evidence" value="ECO:0007669"/>
    <property type="project" value="TreeGrafter"/>
</dbReference>
<dbReference type="PRINTS" id="PR00412">
    <property type="entry name" value="EPOXHYDRLASE"/>
</dbReference>
<dbReference type="Pfam" id="PF06441">
    <property type="entry name" value="EHN"/>
    <property type="match status" value="1"/>
</dbReference>
<dbReference type="PANTHER" id="PTHR21661:SF35">
    <property type="entry name" value="EPOXIDE HYDROLASE"/>
    <property type="match status" value="1"/>
</dbReference>
<feature type="domain" description="Epoxide hydrolase N-terminal" evidence="5">
    <location>
        <begin position="6"/>
        <end position="111"/>
    </location>
</feature>
<evidence type="ECO:0000256" key="1">
    <source>
        <dbReference type="ARBA" id="ARBA00010088"/>
    </source>
</evidence>
<proteinExistence type="inferred from homology"/>
<protein>
    <submittedName>
        <fullName evidence="6">Epoxide hydrolase</fullName>
    </submittedName>
</protein>
<dbReference type="GO" id="GO:0004301">
    <property type="term" value="F:epoxide hydrolase activity"/>
    <property type="evidence" value="ECO:0007669"/>
    <property type="project" value="TreeGrafter"/>
</dbReference>
<dbReference type="SUPFAM" id="SSF53474">
    <property type="entry name" value="alpha/beta-Hydrolases"/>
    <property type="match status" value="1"/>
</dbReference>
<evidence type="ECO:0000313" key="7">
    <source>
        <dbReference type="Proteomes" id="UP000470246"/>
    </source>
</evidence>
<feature type="active site" description="Proton donor" evidence="4">
    <location>
        <position position="302"/>
    </location>
</feature>
<dbReference type="InterPro" id="IPR000639">
    <property type="entry name" value="Epox_hydrolase-like"/>
</dbReference>
<dbReference type="AlphaFoldDB" id="A0A7K3VW37"/>
<dbReference type="Proteomes" id="UP000470246">
    <property type="component" value="Unassembled WGS sequence"/>
</dbReference>
<keyword evidence="7" id="KW-1185">Reference proteome</keyword>
<sequence length="377" mass="42203">MTVPGIESFAVDVPTSALEDLQRRLAVTRWPERETVRDWSQGVPLHHVQDLCRYWLHEYDWPARQTLLNSVPQFVTHVDGLPIHFMHARSPHPDALPLLLTHGWPGSVAEFLAVIQPLTVPDDPRDAFHVVIPSLPGYGWSGKPDLTGWGLARIADAWAELMTRLGYGRFGAQGGDIGSGVSAHLGARHPTRVVGVHVNMVIAGPPPGQTEFSDVERRALEAERRYRAVDSGYNKLQRTRPQTVGYGLSDSPSGQCAWILEKFWAWSDCDGDPVAALGRDRILDHIAIYWFTGSGASSARLYWEMAQERGGRLPKVPVPAGASLFPHDIYRPPQDWAAAQFPDLRMWREHERGGHFAAMEQPDALVSDIREFFRPLR</sequence>
<dbReference type="Gene3D" id="3.40.50.1820">
    <property type="entry name" value="alpha/beta hydrolase"/>
    <property type="match status" value="1"/>
</dbReference>
<keyword evidence="2" id="KW-0058">Aromatic hydrocarbons catabolism</keyword>
<dbReference type="InterPro" id="IPR029058">
    <property type="entry name" value="AB_hydrolase_fold"/>
</dbReference>
<comment type="similarity">
    <text evidence="1">Belongs to the peptidase S33 family.</text>
</comment>
<dbReference type="RefSeq" id="WP_163480057.1">
    <property type="nucleotide sequence ID" value="NZ_JAAGWF010000004.1"/>
</dbReference>
<gene>
    <name evidence="6" type="ORF">GCU56_03105</name>
</gene>
<accession>A0A7K3VW37</accession>
<evidence type="ECO:0000256" key="3">
    <source>
        <dbReference type="ARBA" id="ARBA00022801"/>
    </source>
</evidence>
<dbReference type="PANTHER" id="PTHR21661">
    <property type="entry name" value="EPOXIDE HYDROLASE 1-RELATED"/>
    <property type="match status" value="1"/>
</dbReference>
<dbReference type="EMBL" id="JAAGWF010000004">
    <property type="protein sequence ID" value="NEK56859.1"/>
    <property type="molecule type" value="Genomic_DNA"/>
</dbReference>
<dbReference type="PIRSF" id="PIRSF001112">
    <property type="entry name" value="Epoxide_hydrolase"/>
    <property type="match status" value="1"/>
</dbReference>
<organism evidence="6 7">
    <name type="scientific">Geodermatophilus sabuli</name>
    <dbReference type="NCBI Taxonomy" id="1564158"/>
    <lineage>
        <taxon>Bacteria</taxon>
        <taxon>Bacillati</taxon>
        <taxon>Actinomycetota</taxon>
        <taxon>Actinomycetes</taxon>
        <taxon>Geodermatophilales</taxon>
        <taxon>Geodermatophilaceae</taxon>
        <taxon>Geodermatophilus</taxon>
    </lineage>
</organism>
<name>A0A7K3VW37_9ACTN</name>
<feature type="active site" description="Nucleophile" evidence="4">
    <location>
        <position position="176"/>
    </location>
</feature>
<evidence type="ECO:0000256" key="4">
    <source>
        <dbReference type="PIRSR" id="PIRSR001112-1"/>
    </source>
</evidence>
<evidence type="ECO:0000313" key="6">
    <source>
        <dbReference type="EMBL" id="NEK56859.1"/>
    </source>
</evidence>